<proteinExistence type="predicted"/>
<dbReference type="Proteomes" id="UP000601223">
    <property type="component" value="Unassembled WGS sequence"/>
</dbReference>
<organism evidence="3 4">
    <name type="scientific">Catellatospora bangladeshensis</name>
    <dbReference type="NCBI Taxonomy" id="310355"/>
    <lineage>
        <taxon>Bacteria</taxon>
        <taxon>Bacillati</taxon>
        <taxon>Actinomycetota</taxon>
        <taxon>Actinomycetes</taxon>
        <taxon>Micromonosporales</taxon>
        <taxon>Micromonosporaceae</taxon>
        <taxon>Catellatospora</taxon>
    </lineage>
</organism>
<evidence type="ECO:0000313" key="4">
    <source>
        <dbReference type="Proteomes" id="UP000601223"/>
    </source>
</evidence>
<keyword evidence="1" id="KW-0472">Membrane</keyword>
<feature type="transmembrane region" description="Helical" evidence="1">
    <location>
        <begin position="107"/>
        <end position="133"/>
    </location>
</feature>
<gene>
    <name evidence="3" type="ORF">Cba03nite_07860</name>
</gene>
<dbReference type="InterPro" id="IPR025241">
    <property type="entry name" value="DUF4190"/>
</dbReference>
<dbReference type="EMBL" id="BONF01000005">
    <property type="protein sequence ID" value="GIF79437.1"/>
    <property type="molecule type" value="Genomic_DNA"/>
</dbReference>
<evidence type="ECO:0000313" key="3">
    <source>
        <dbReference type="EMBL" id="GIF79437.1"/>
    </source>
</evidence>
<dbReference type="RefSeq" id="WP_203741851.1">
    <property type="nucleotide sequence ID" value="NZ_BONF01000005.1"/>
</dbReference>
<feature type="transmembrane region" description="Helical" evidence="1">
    <location>
        <begin position="64"/>
        <end position="86"/>
    </location>
</feature>
<comment type="caution">
    <text evidence="3">The sequence shown here is derived from an EMBL/GenBank/DDBJ whole genome shotgun (WGS) entry which is preliminary data.</text>
</comment>
<keyword evidence="1" id="KW-0812">Transmembrane</keyword>
<reference evidence="3 4" key="1">
    <citation type="submission" date="2021-01" db="EMBL/GenBank/DDBJ databases">
        <title>Whole genome shotgun sequence of Catellatospora bangladeshensis NBRC 107357.</title>
        <authorList>
            <person name="Komaki H."/>
            <person name="Tamura T."/>
        </authorList>
    </citation>
    <scope>NUCLEOTIDE SEQUENCE [LARGE SCALE GENOMIC DNA]</scope>
    <source>
        <strain evidence="3 4">NBRC 107357</strain>
    </source>
</reference>
<keyword evidence="1" id="KW-1133">Transmembrane helix</keyword>
<accession>A0A8J3NFK3</accession>
<name>A0A8J3NFK3_9ACTN</name>
<evidence type="ECO:0000259" key="2">
    <source>
        <dbReference type="Pfam" id="PF13828"/>
    </source>
</evidence>
<feature type="domain" description="DUF4190" evidence="2">
    <location>
        <begin position="55"/>
        <end position="122"/>
    </location>
</feature>
<keyword evidence="4" id="KW-1185">Reference proteome</keyword>
<sequence>MTDPSAPPPGVAAPVPNPYQAGPPPGMHPAYAPYGYPQQVYAVHPYAIGRRTNGMAIASMVTSLLALASICMYGLPTIVLGPVGAVMGHVTRRRLRTTGEEGDGMALAGIIIGWVSTGLALLWMAVIVVLVIYNMDAPPPAVPEDSF</sequence>
<dbReference type="AlphaFoldDB" id="A0A8J3NFK3"/>
<evidence type="ECO:0000256" key="1">
    <source>
        <dbReference type="SAM" id="Phobius"/>
    </source>
</evidence>
<dbReference type="Pfam" id="PF13828">
    <property type="entry name" value="DUF4190"/>
    <property type="match status" value="1"/>
</dbReference>
<protein>
    <recommendedName>
        <fullName evidence="2">DUF4190 domain-containing protein</fullName>
    </recommendedName>
</protein>